<sequence length="101" mass="10866">MNVPNLIIGPMINKDGFLTDEGLLFFQNLVSGLQSNIGQEGYVIPTQSAANIIVIQNKTDVNGNYTCQLGTLIRESGTPGRLLVAMDAGSGVPQFREIPFI</sequence>
<accession>A0A6J5RA66</accession>
<evidence type="ECO:0000313" key="5">
    <source>
        <dbReference type="EMBL" id="CAB4188494.1"/>
    </source>
</evidence>
<dbReference type="EMBL" id="LR796511">
    <property type="protein sequence ID" value="CAB4148868.1"/>
    <property type="molecule type" value="Genomic_DNA"/>
</dbReference>
<dbReference type="EMBL" id="LR796975">
    <property type="protein sequence ID" value="CAB4179237.1"/>
    <property type="molecule type" value="Genomic_DNA"/>
</dbReference>
<dbReference type="EMBL" id="LR796809">
    <property type="protein sequence ID" value="CAB4167159.1"/>
    <property type="molecule type" value="Genomic_DNA"/>
</dbReference>
<name>A0A6J5RA66_9CAUD</name>
<evidence type="ECO:0000313" key="3">
    <source>
        <dbReference type="EMBL" id="CAB4173572.1"/>
    </source>
</evidence>
<organism evidence="5">
    <name type="scientific">uncultured Caudovirales phage</name>
    <dbReference type="NCBI Taxonomy" id="2100421"/>
    <lineage>
        <taxon>Viruses</taxon>
        <taxon>Duplodnaviria</taxon>
        <taxon>Heunggongvirae</taxon>
        <taxon>Uroviricota</taxon>
        <taxon>Caudoviricetes</taxon>
        <taxon>Peduoviridae</taxon>
        <taxon>Maltschvirus</taxon>
        <taxon>Maltschvirus maltsch</taxon>
    </lineage>
</organism>
<protein>
    <submittedName>
        <fullName evidence="5">Uncharacterized protein</fullName>
    </submittedName>
</protein>
<evidence type="ECO:0000313" key="2">
    <source>
        <dbReference type="EMBL" id="CAB4167159.1"/>
    </source>
</evidence>
<gene>
    <name evidence="4" type="ORF">UFOVP1026_44</name>
    <name evidence="5" type="ORF">UFOVP1180_28</name>
    <name evidence="6" type="ORF">UFOVP1629_28</name>
    <name evidence="1" type="ORF">UFOVP527_34</name>
    <name evidence="2" type="ORF">UFOVP855_4</name>
    <name evidence="3" type="ORF">UFOVP954_17</name>
</gene>
<dbReference type="EMBL" id="LR797494">
    <property type="protein sequence ID" value="CAB4220403.1"/>
    <property type="molecule type" value="Genomic_DNA"/>
</dbReference>
<evidence type="ECO:0000313" key="6">
    <source>
        <dbReference type="EMBL" id="CAB4220403.1"/>
    </source>
</evidence>
<dbReference type="EMBL" id="LR797123">
    <property type="protein sequence ID" value="CAB4188494.1"/>
    <property type="molecule type" value="Genomic_DNA"/>
</dbReference>
<dbReference type="EMBL" id="LR796903">
    <property type="protein sequence ID" value="CAB4173572.1"/>
    <property type="molecule type" value="Genomic_DNA"/>
</dbReference>
<evidence type="ECO:0000313" key="1">
    <source>
        <dbReference type="EMBL" id="CAB4148868.1"/>
    </source>
</evidence>
<evidence type="ECO:0000313" key="4">
    <source>
        <dbReference type="EMBL" id="CAB4179237.1"/>
    </source>
</evidence>
<proteinExistence type="predicted"/>
<reference evidence="5" key="1">
    <citation type="submission" date="2020-05" db="EMBL/GenBank/DDBJ databases">
        <authorList>
            <person name="Chiriac C."/>
            <person name="Salcher M."/>
            <person name="Ghai R."/>
            <person name="Kavagutti S V."/>
        </authorList>
    </citation>
    <scope>NUCLEOTIDE SEQUENCE</scope>
</reference>